<dbReference type="Proteomes" id="UP000735302">
    <property type="component" value="Unassembled WGS sequence"/>
</dbReference>
<proteinExistence type="predicted"/>
<keyword evidence="3" id="KW-1185">Reference proteome</keyword>
<gene>
    <name evidence="2" type="ORF">PoB_002822000</name>
</gene>
<evidence type="ECO:0000313" key="3">
    <source>
        <dbReference type="Proteomes" id="UP000735302"/>
    </source>
</evidence>
<evidence type="ECO:0000313" key="2">
    <source>
        <dbReference type="EMBL" id="GFO01715.1"/>
    </source>
</evidence>
<feature type="compositionally biased region" description="Basic and acidic residues" evidence="1">
    <location>
        <begin position="79"/>
        <end position="95"/>
    </location>
</feature>
<evidence type="ECO:0000256" key="1">
    <source>
        <dbReference type="SAM" id="MobiDB-lite"/>
    </source>
</evidence>
<comment type="caution">
    <text evidence="2">The sequence shown here is derived from an EMBL/GenBank/DDBJ whole genome shotgun (WGS) entry which is preliminary data.</text>
</comment>
<feature type="region of interest" description="Disordered" evidence="1">
    <location>
        <begin position="59"/>
        <end position="110"/>
    </location>
</feature>
<feature type="compositionally biased region" description="Polar residues" evidence="1">
    <location>
        <begin position="98"/>
        <end position="110"/>
    </location>
</feature>
<protein>
    <submittedName>
        <fullName evidence="2">Uncharacterized protein</fullName>
    </submittedName>
</protein>
<sequence length="110" mass="12423">MYVVKVLNVKCQKLSNVFRDRNVFYPYNEADKNTPAHVFLACDKKDFGFGFFLYTASPQQSDLRLSGHPSGRSAGGGSRTRDRRVPAELRADSRATDAPNQTENSFFKKI</sequence>
<accession>A0AAV4A2X6</accession>
<organism evidence="2 3">
    <name type="scientific">Plakobranchus ocellatus</name>
    <dbReference type="NCBI Taxonomy" id="259542"/>
    <lineage>
        <taxon>Eukaryota</taxon>
        <taxon>Metazoa</taxon>
        <taxon>Spiralia</taxon>
        <taxon>Lophotrochozoa</taxon>
        <taxon>Mollusca</taxon>
        <taxon>Gastropoda</taxon>
        <taxon>Heterobranchia</taxon>
        <taxon>Euthyneura</taxon>
        <taxon>Panpulmonata</taxon>
        <taxon>Sacoglossa</taxon>
        <taxon>Placobranchoidea</taxon>
        <taxon>Plakobranchidae</taxon>
        <taxon>Plakobranchus</taxon>
    </lineage>
</organism>
<reference evidence="2 3" key="1">
    <citation type="journal article" date="2021" name="Elife">
        <title>Chloroplast acquisition without the gene transfer in kleptoplastic sea slugs, Plakobranchus ocellatus.</title>
        <authorList>
            <person name="Maeda T."/>
            <person name="Takahashi S."/>
            <person name="Yoshida T."/>
            <person name="Shimamura S."/>
            <person name="Takaki Y."/>
            <person name="Nagai Y."/>
            <person name="Toyoda A."/>
            <person name="Suzuki Y."/>
            <person name="Arimoto A."/>
            <person name="Ishii H."/>
            <person name="Satoh N."/>
            <person name="Nishiyama T."/>
            <person name="Hasebe M."/>
            <person name="Maruyama T."/>
            <person name="Minagawa J."/>
            <person name="Obokata J."/>
            <person name="Shigenobu S."/>
        </authorList>
    </citation>
    <scope>NUCLEOTIDE SEQUENCE [LARGE SCALE GENOMIC DNA]</scope>
</reference>
<dbReference type="EMBL" id="BLXT01003538">
    <property type="protein sequence ID" value="GFO01715.1"/>
    <property type="molecule type" value="Genomic_DNA"/>
</dbReference>
<name>A0AAV4A2X6_9GAST</name>
<dbReference type="AlphaFoldDB" id="A0AAV4A2X6"/>